<proteinExistence type="predicted"/>
<evidence type="ECO:0000313" key="3">
    <source>
        <dbReference type="EMBL" id="CAN95099.1"/>
    </source>
</evidence>
<name>A9FKA8_SORC5</name>
<keyword evidence="4" id="KW-1185">Reference proteome</keyword>
<dbReference type="EMBL" id="AM746676">
    <property type="protein sequence ID" value="CAN95099.1"/>
    <property type="molecule type" value="Genomic_DNA"/>
</dbReference>
<evidence type="ECO:0000256" key="1">
    <source>
        <dbReference type="SAM" id="MobiDB-lite"/>
    </source>
</evidence>
<sequence length="381" mass="41651">MEPRIWLLVSRYHLDAGLSSLLVDGAATACLLVLAALALRLSRRQRRAAARAEASFMPGAALAPGEAVVAGTVEREQGADVAVRVEVEQEGSESETSGVWTHQWAETGRKVHVHPFYLRHASGARIRVEPGEDVQLVDALDGMIRVDLTRRVRVAELIPGERVFAMGELRRAPDPEAQAQGYREQAQGYLLVPPRGGRMLLSSELLGERFARRAAFHRRWAITAAVASLVFNMAFAAFHARRWLGETVDARVTQLQENDDGDHTRFEVTMRGEGGAAFSDEVSYGAFARLREGETVKARYVPSWSSASAIGPDVTAHSVAYAALPLLGVIALAYLARAQATRPWYEKKLIEQGSGKLAETLSSPQQAPKRPEGRRRDPASG</sequence>
<dbReference type="Proteomes" id="UP000002139">
    <property type="component" value="Chromosome"/>
</dbReference>
<evidence type="ECO:0000313" key="4">
    <source>
        <dbReference type="Proteomes" id="UP000002139"/>
    </source>
</evidence>
<dbReference type="AlphaFoldDB" id="A9FKA8"/>
<reference evidence="3 4" key="1">
    <citation type="journal article" date="2007" name="Nat. Biotechnol.">
        <title>Complete genome sequence of the myxobacterium Sorangium cellulosum.</title>
        <authorList>
            <person name="Schneiker S."/>
            <person name="Perlova O."/>
            <person name="Kaiser O."/>
            <person name="Gerth K."/>
            <person name="Alici A."/>
            <person name="Altmeyer M.O."/>
            <person name="Bartels D."/>
            <person name="Bekel T."/>
            <person name="Beyer S."/>
            <person name="Bode E."/>
            <person name="Bode H.B."/>
            <person name="Bolten C.J."/>
            <person name="Choudhuri J.V."/>
            <person name="Doss S."/>
            <person name="Elnakady Y.A."/>
            <person name="Frank B."/>
            <person name="Gaigalat L."/>
            <person name="Goesmann A."/>
            <person name="Groeger C."/>
            <person name="Gross F."/>
            <person name="Jelsbak L."/>
            <person name="Jelsbak L."/>
            <person name="Kalinowski J."/>
            <person name="Kegler C."/>
            <person name="Knauber T."/>
            <person name="Konietzny S."/>
            <person name="Kopp M."/>
            <person name="Krause L."/>
            <person name="Krug D."/>
            <person name="Linke B."/>
            <person name="Mahmud T."/>
            <person name="Martinez-Arias R."/>
            <person name="McHardy A.C."/>
            <person name="Merai M."/>
            <person name="Meyer F."/>
            <person name="Mormann S."/>
            <person name="Munoz-Dorado J."/>
            <person name="Perez J."/>
            <person name="Pradella S."/>
            <person name="Rachid S."/>
            <person name="Raddatz G."/>
            <person name="Rosenau F."/>
            <person name="Rueckert C."/>
            <person name="Sasse F."/>
            <person name="Scharfe M."/>
            <person name="Schuster S.C."/>
            <person name="Suen G."/>
            <person name="Treuner-Lange A."/>
            <person name="Velicer G.J."/>
            <person name="Vorholter F.-J."/>
            <person name="Weissman K.J."/>
            <person name="Welch R.D."/>
            <person name="Wenzel S.C."/>
            <person name="Whitworth D.E."/>
            <person name="Wilhelm S."/>
            <person name="Wittmann C."/>
            <person name="Bloecker H."/>
            <person name="Puehler A."/>
            <person name="Mueller R."/>
        </authorList>
    </citation>
    <scope>NUCLEOTIDE SEQUENCE [LARGE SCALE GENOMIC DNA]</scope>
    <source>
        <strain evidence="4">So ce56</strain>
    </source>
</reference>
<dbReference type="BioCyc" id="SCEL448385:SCE_RS25335-MONOMER"/>
<keyword evidence="2" id="KW-0812">Transmembrane</keyword>
<organism evidence="3 4">
    <name type="scientific">Sorangium cellulosum (strain So ce56)</name>
    <name type="common">Polyangium cellulosum (strain So ce56)</name>
    <dbReference type="NCBI Taxonomy" id="448385"/>
    <lineage>
        <taxon>Bacteria</taxon>
        <taxon>Pseudomonadati</taxon>
        <taxon>Myxococcota</taxon>
        <taxon>Polyangia</taxon>
        <taxon>Polyangiales</taxon>
        <taxon>Polyangiaceae</taxon>
        <taxon>Sorangium</taxon>
    </lineage>
</organism>
<protein>
    <recommendedName>
        <fullName evidence="5">DUF3592 domain-containing protein</fullName>
    </recommendedName>
</protein>
<feature type="region of interest" description="Disordered" evidence="1">
    <location>
        <begin position="355"/>
        <end position="381"/>
    </location>
</feature>
<dbReference type="HOGENOM" id="CLU_725408_0_0_7"/>
<dbReference type="RefSeq" id="WP_012237568.1">
    <property type="nucleotide sequence ID" value="NC_010162.1"/>
</dbReference>
<feature type="compositionally biased region" description="Basic and acidic residues" evidence="1">
    <location>
        <begin position="369"/>
        <end position="381"/>
    </location>
</feature>
<evidence type="ECO:0008006" key="5">
    <source>
        <dbReference type="Google" id="ProtNLM"/>
    </source>
</evidence>
<feature type="transmembrane region" description="Helical" evidence="2">
    <location>
        <begin position="220"/>
        <end position="240"/>
    </location>
</feature>
<feature type="transmembrane region" description="Helical" evidence="2">
    <location>
        <begin position="318"/>
        <end position="336"/>
    </location>
</feature>
<dbReference type="KEGG" id="scl:sce4936"/>
<keyword evidence="2" id="KW-1133">Transmembrane helix</keyword>
<gene>
    <name evidence="3" type="ordered locus">sce4936</name>
</gene>
<accession>A9FKA8</accession>
<keyword evidence="2" id="KW-0472">Membrane</keyword>
<feature type="transmembrane region" description="Helical" evidence="2">
    <location>
        <begin position="20"/>
        <end position="41"/>
    </location>
</feature>
<evidence type="ECO:0000256" key="2">
    <source>
        <dbReference type="SAM" id="Phobius"/>
    </source>
</evidence>